<dbReference type="PANTHER" id="PTHR42737">
    <property type="entry name" value="GLUTATHIONE REDUCTASE"/>
    <property type="match status" value="1"/>
</dbReference>
<dbReference type="GO" id="GO:0034599">
    <property type="term" value="P:cellular response to oxidative stress"/>
    <property type="evidence" value="ECO:0007669"/>
    <property type="project" value="TreeGrafter"/>
</dbReference>
<keyword evidence="5" id="KW-0521">NADP</keyword>
<feature type="disulfide bond" description="Redox-active" evidence="11">
    <location>
        <begin position="43"/>
        <end position="48"/>
    </location>
</feature>
<evidence type="ECO:0000259" key="14">
    <source>
        <dbReference type="Pfam" id="PF07992"/>
    </source>
</evidence>
<dbReference type="InterPro" id="IPR023753">
    <property type="entry name" value="FAD/NAD-binding_dom"/>
</dbReference>
<evidence type="ECO:0000256" key="4">
    <source>
        <dbReference type="ARBA" id="ARBA00022827"/>
    </source>
</evidence>
<sequence>MSGYDFDLFTIGAGSGGVRASRRAAGFGARVAIAEQRFLGGTCVNIGCIPKKLFSYAAHFKTDLKDARGYGWSFEQPTFDWRTLLEAKNREVERLNGVYGDLLNQSGVELIRGRAKVTGPHTVEVDGRTFTSRYILVATGSSPTVPEIEGAEHCITSDDAFFLDRLPERVVVVGGGYIAVEFASIFNGLGVDTTVVYRGDRVLKSFDKDLGHFLAEQMTRRGVRFRFNTEIQKIERDGTACNCVTSGNERLPCDTVLYATGRRPNTAGLGLESVGVALAPNGAVMVDKAFRTAQASIYAVGDVIHRVQLTPVALAEGMLVADSLFNRGAEHMDYSGIPTAIFSHPNVGTVGLSEEQAIACGYQIDVYRSVFTPLKHTVSASGDKVLLKLIVDSKSDRVLGVHMVGDDAGELLQGFAVAIKCKATKAQFDATVGIHPTIAEEFVTMRTKVGA</sequence>
<feature type="binding site" evidence="10">
    <location>
        <position position="52"/>
    </location>
    <ligand>
        <name>FAD</name>
        <dbReference type="ChEBI" id="CHEBI:57692"/>
    </ligand>
</feature>
<protein>
    <submittedName>
        <fullName evidence="15">NADPH-glutathione reductase</fullName>
    </submittedName>
</protein>
<feature type="binding site" evidence="10">
    <location>
        <position position="302"/>
    </location>
    <ligand>
        <name>FAD</name>
        <dbReference type="ChEBI" id="CHEBI:57692"/>
    </ligand>
</feature>
<dbReference type="Gene3D" id="3.50.50.60">
    <property type="entry name" value="FAD/NAD(P)-binding domain"/>
    <property type="match status" value="2"/>
</dbReference>
<dbReference type="PANTHER" id="PTHR42737:SF2">
    <property type="entry name" value="GLUTATHIONE REDUCTASE"/>
    <property type="match status" value="1"/>
</dbReference>
<dbReference type="InterPro" id="IPR046952">
    <property type="entry name" value="GSHR/TRXR-like"/>
</dbReference>
<dbReference type="GO" id="GO:0006749">
    <property type="term" value="P:glutathione metabolic process"/>
    <property type="evidence" value="ECO:0007669"/>
    <property type="project" value="TreeGrafter"/>
</dbReference>
<dbReference type="InterPro" id="IPR001100">
    <property type="entry name" value="Pyr_nuc-diS_OxRdtase"/>
</dbReference>
<evidence type="ECO:0000256" key="2">
    <source>
        <dbReference type="ARBA" id="ARBA00011738"/>
    </source>
</evidence>
<reference evidence="15 16" key="1">
    <citation type="submission" date="2016-10" db="EMBL/GenBank/DDBJ databases">
        <authorList>
            <person name="de Groot N.N."/>
        </authorList>
    </citation>
    <scope>NUCLEOTIDE SEQUENCE [LARGE SCALE GENOMIC DNA]</scope>
    <source>
        <strain evidence="15 16">LMG 2247</strain>
    </source>
</reference>
<keyword evidence="10" id="KW-0520">NAD</keyword>
<evidence type="ECO:0000256" key="11">
    <source>
        <dbReference type="PIRSR" id="PIRSR000350-4"/>
    </source>
</evidence>
<dbReference type="FunFam" id="3.50.50.60:FF:000051">
    <property type="entry name" value="Glutathione reductase"/>
    <property type="match status" value="1"/>
</dbReference>
<dbReference type="PRINTS" id="PR00411">
    <property type="entry name" value="PNDRDTASEI"/>
</dbReference>
<evidence type="ECO:0000256" key="7">
    <source>
        <dbReference type="ARBA" id="ARBA00023157"/>
    </source>
</evidence>
<comment type="subunit">
    <text evidence="2">Homodimer.</text>
</comment>
<dbReference type="PRINTS" id="PR00368">
    <property type="entry name" value="FADPNR"/>
</dbReference>
<proteinExistence type="inferred from homology"/>
<keyword evidence="4 10" id="KW-0274">FAD</keyword>
<dbReference type="SUPFAM" id="SSF55424">
    <property type="entry name" value="FAD/NAD-linked reductases, dimerisation (C-terminal) domain"/>
    <property type="match status" value="1"/>
</dbReference>
<dbReference type="GO" id="GO:0004362">
    <property type="term" value="F:glutathione-disulfide reductase (NADPH) activity"/>
    <property type="evidence" value="ECO:0007669"/>
    <property type="project" value="TreeGrafter"/>
</dbReference>
<evidence type="ECO:0000256" key="6">
    <source>
        <dbReference type="ARBA" id="ARBA00023002"/>
    </source>
</evidence>
<dbReference type="SUPFAM" id="SSF51905">
    <property type="entry name" value="FAD/NAD(P)-binding domain"/>
    <property type="match status" value="1"/>
</dbReference>
<dbReference type="InterPro" id="IPR012999">
    <property type="entry name" value="Pyr_OxRdtase_I_AS"/>
</dbReference>
<dbReference type="InterPro" id="IPR016156">
    <property type="entry name" value="FAD/NAD-linked_Rdtase_dimer_sf"/>
</dbReference>
<dbReference type="Gene3D" id="3.30.390.30">
    <property type="match status" value="1"/>
</dbReference>
<evidence type="ECO:0000259" key="13">
    <source>
        <dbReference type="Pfam" id="PF02852"/>
    </source>
</evidence>
<dbReference type="Pfam" id="PF02852">
    <property type="entry name" value="Pyr_redox_dim"/>
    <property type="match status" value="1"/>
</dbReference>
<dbReference type="RefSeq" id="WP_090689102.1">
    <property type="nucleotide sequence ID" value="NZ_CADERL010000029.1"/>
</dbReference>
<name>A0A1G8GHW6_9BURK</name>
<evidence type="ECO:0000256" key="12">
    <source>
        <dbReference type="RuleBase" id="RU003691"/>
    </source>
</evidence>
<evidence type="ECO:0000256" key="9">
    <source>
        <dbReference type="PIRSR" id="PIRSR000350-2"/>
    </source>
</evidence>
<evidence type="ECO:0000256" key="5">
    <source>
        <dbReference type="ARBA" id="ARBA00022857"/>
    </source>
</evidence>
<keyword evidence="7" id="KW-1015">Disulfide bond</keyword>
<dbReference type="GO" id="GO:0005829">
    <property type="term" value="C:cytosol"/>
    <property type="evidence" value="ECO:0007669"/>
    <property type="project" value="TreeGrafter"/>
</dbReference>
<gene>
    <name evidence="15" type="ORF">SAMN05216466_11513</name>
</gene>
<accession>A0A1G8GHW6</accession>
<feature type="binding site" evidence="10">
    <location>
        <begin position="174"/>
        <end position="181"/>
    </location>
    <ligand>
        <name>NAD(+)</name>
        <dbReference type="ChEBI" id="CHEBI:57540"/>
    </ligand>
</feature>
<keyword evidence="10" id="KW-0547">Nucleotide-binding</keyword>
<comment type="similarity">
    <text evidence="1 12">Belongs to the class-I pyridine nucleotide-disulfide oxidoreductase family.</text>
</comment>
<feature type="active site" description="Proton acceptor" evidence="9">
    <location>
        <position position="435"/>
    </location>
</feature>
<evidence type="ECO:0000256" key="8">
    <source>
        <dbReference type="ARBA" id="ARBA00023284"/>
    </source>
</evidence>
<feature type="binding site" evidence="10">
    <location>
        <position position="261"/>
    </location>
    <ligand>
        <name>NAD(+)</name>
        <dbReference type="ChEBI" id="CHEBI:57540"/>
    </ligand>
</feature>
<feature type="domain" description="FAD/NAD(P)-binding" evidence="14">
    <location>
        <begin position="7"/>
        <end position="317"/>
    </location>
</feature>
<feature type="binding site" evidence="10">
    <location>
        <begin position="139"/>
        <end position="141"/>
    </location>
    <ligand>
        <name>FAD</name>
        <dbReference type="ChEBI" id="CHEBI:57692"/>
    </ligand>
</feature>
<feature type="domain" description="Pyridine nucleotide-disulphide oxidoreductase dimerisation" evidence="13">
    <location>
        <begin position="337"/>
        <end position="445"/>
    </location>
</feature>
<keyword evidence="3 12" id="KW-0285">Flavoprotein</keyword>
<keyword evidence="6 12" id="KW-0560">Oxidoreductase</keyword>
<dbReference type="InterPro" id="IPR036188">
    <property type="entry name" value="FAD/NAD-bd_sf"/>
</dbReference>
<dbReference type="EMBL" id="FNCJ01000015">
    <property type="protein sequence ID" value="SDH93973.1"/>
    <property type="molecule type" value="Genomic_DNA"/>
</dbReference>
<keyword evidence="8 12" id="KW-0676">Redox-active center</keyword>
<dbReference type="GO" id="GO:0050660">
    <property type="term" value="F:flavin adenine dinucleotide binding"/>
    <property type="evidence" value="ECO:0007669"/>
    <property type="project" value="InterPro"/>
</dbReference>
<dbReference type="GO" id="GO:0045454">
    <property type="term" value="P:cell redox homeostasis"/>
    <property type="evidence" value="ECO:0007669"/>
    <property type="project" value="InterPro"/>
</dbReference>
<dbReference type="NCBIfam" id="NF004776">
    <property type="entry name" value="PRK06116.1"/>
    <property type="match status" value="1"/>
</dbReference>
<evidence type="ECO:0000256" key="10">
    <source>
        <dbReference type="PIRSR" id="PIRSR000350-3"/>
    </source>
</evidence>
<dbReference type="AlphaFoldDB" id="A0A1G8GHW6"/>
<dbReference type="Pfam" id="PF07992">
    <property type="entry name" value="Pyr_redox_2"/>
    <property type="match status" value="1"/>
</dbReference>
<dbReference type="InterPro" id="IPR004099">
    <property type="entry name" value="Pyr_nucl-diS_OxRdtase_dimer"/>
</dbReference>
<evidence type="ECO:0000256" key="3">
    <source>
        <dbReference type="ARBA" id="ARBA00022630"/>
    </source>
</evidence>
<dbReference type="OrthoDB" id="178496at2"/>
<comment type="cofactor">
    <cofactor evidence="10">
        <name>FAD</name>
        <dbReference type="ChEBI" id="CHEBI:57692"/>
    </cofactor>
    <text evidence="10">Binds 1 FAD per subunit.</text>
</comment>
<evidence type="ECO:0000313" key="16">
    <source>
        <dbReference type="Proteomes" id="UP000199706"/>
    </source>
</evidence>
<evidence type="ECO:0000256" key="1">
    <source>
        <dbReference type="ARBA" id="ARBA00007532"/>
    </source>
</evidence>
<evidence type="ECO:0000313" key="15">
    <source>
        <dbReference type="EMBL" id="SDH93973.1"/>
    </source>
</evidence>
<dbReference type="PIRSF" id="PIRSF000350">
    <property type="entry name" value="Mercury_reductase_MerA"/>
    <property type="match status" value="1"/>
</dbReference>
<dbReference type="PROSITE" id="PS00076">
    <property type="entry name" value="PYRIDINE_REDOX_1"/>
    <property type="match status" value="1"/>
</dbReference>
<dbReference type="Proteomes" id="UP000199706">
    <property type="component" value="Unassembled WGS sequence"/>
</dbReference>
<organism evidence="15 16">
    <name type="scientific">Paraburkholderia phenazinium</name>
    <dbReference type="NCBI Taxonomy" id="60549"/>
    <lineage>
        <taxon>Bacteria</taxon>
        <taxon>Pseudomonadati</taxon>
        <taxon>Pseudomonadota</taxon>
        <taxon>Betaproteobacteria</taxon>
        <taxon>Burkholderiales</taxon>
        <taxon>Burkholderiaceae</taxon>
        <taxon>Paraburkholderia</taxon>
    </lineage>
</organism>